<dbReference type="SUPFAM" id="SSF56436">
    <property type="entry name" value="C-type lectin-like"/>
    <property type="match status" value="1"/>
</dbReference>
<accession>A0A381PH64</accession>
<dbReference type="Gene3D" id="3.90.1580.10">
    <property type="entry name" value="paralog of FGE (formylglycine-generating enzyme)"/>
    <property type="match status" value="1"/>
</dbReference>
<proteinExistence type="predicted"/>
<evidence type="ECO:0000259" key="1">
    <source>
        <dbReference type="Pfam" id="PF03781"/>
    </source>
</evidence>
<reference evidence="2" key="1">
    <citation type="submission" date="2018-05" db="EMBL/GenBank/DDBJ databases">
        <authorList>
            <person name="Lanie J.A."/>
            <person name="Ng W.-L."/>
            <person name="Kazmierczak K.M."/>
            <person name="Andrzejewski T.M."/>
            <person name="Davidsen T.M."/>
            <person name="Wayne K.J."/>
            <person name="Tettelin H."/>
            <person name="Glass J.I."/>
            <person name="Rusch D."/>
            <person name="Podicherti R."/>
            <person name="Tsui H.-C.T."/>
            <person name="Winkler M.E."/>
        </authorList>
    </citation>
    <scope>NUCLEOTIDE SEQUENCE</scope>
</reference>
<dbReference type="AlphaFoldDB" id="A0A381PH64"/>
<name>A0A381PH64_9ZZZZ</name>
<dbReference type="Pfam" id="PF03781">
    <property type="entry name" value="FGE-sulfatase"/>
    <property type="match status" value="1"/>
</dbReference>
<dbReference type="InterPro" id="IPR042095">
    <property type="entry name" value="SUMF_sf"/>
</dbReference>
<protein>
    <recommendedName>
        <fullName evidence="1">Sulfatase-modifying factor enzyme-like domain-containing protein</fullName>
    </recommendedName>
</protein>
<organism evidence="2">
    <name type="scientific">marine metagenome</name>
    <dbReference type="NCBI Taxonomy" id="408172"/>
    <lineage>
        <taxon>unclassified sequences</taxon>
        <taxon>metagenomes</taxon>
        <taxon>ecological metagenomes</taxon>
    </lineage>
</organism>
<feature type="domain" description="Sulfatase-modifying factor enzyme-like" evidence="1">
    <location>
        <begin position="243"/>
        <end position="431"/>
    </location>
</feature>
<evidence type="ECO:0000313" key="2">
    <source>
        <dbReference type="EMBL" id="SUZ66341.1"/>
    </source>
</evidence>
<sequence length="522" mass="56790">VHEGRFLALVLLMASVVGCSGFGAGGYSEVRIENVTLKMPLTDAQPASVIFDIAWENSFRDDLNWDAVWLFVKFREPGQSWRHAGISPVPSAHRIGENNGVLATLAPSEDGRGIFLHRADDGFSSIDWDQVSLSWPLMGDGVARSTPVEIEVIALQMVNIPEGPFMVGDGTTVAALLAAQFERGLSQQPFEINSEAAITLGGGGENSLGNHNRRVSSATAQQFWDDFSNESKQTLPAEFPKGFRSFYVMKSELTQGEYARFLNLIDTSQQGTRNPFPNVSVGEEHRYAISSDAPFRVVPYNRAANWLSWMDVAAFADWSGLRPMSELEFEKAARGDRYPGPGEFAWGPEAPPAGKYVLQDNDTPEELISNQGPGANVAFDGTIGLVSSVSGPLRVGAFVPLAASRLGFGGSYYRVTEMSGNVAEMVVTVGRSVGRRYQGRHGDGELSPAGNAAGEEVEWWPGARRAARGGYEVLNADGIGTRGGDWTFGIRRLQVSDREDINKPADHRGMRWGGRLVRSVDR</sequence>
<gene>
    <name evidence="2" type="ORF">METZ01_LOCUS19195</name>
</gene>
<dbReference type="EMBL" id="UINC01000982">
    <property type="protein sequence ID" value="SUZ66341.1"/>
    <property type="molecule type" value="Genomic_DNA"/>
</dbReference>
<dbReference type="InterPro" id="IPR016187">
    <property type="entry name" value="CTDL_fold"/>
</dbReference>
<dbReference type="InterPro" id="IPR005532">
    <property type="entry name" value="SUMF_dom"/>
</dbReference>
<feature type="non-terminal residue" evidence="2">
    <location>
        <position position="1"/>
    </location>
</feature>